<dbReference type="Proteomes" id="UP001153712">
    <property type="component" value="Chromosome 9"/>
</dbReference>
<keyword evidence="5" id="KW-1185">Reference proteome</keyword>
<organism evidence="4 5">
    <name type="scientific">Phyllotreta striolata</name>
    <name type="common">Striped flea beetle</name>
    <name type="synonym">Crioceris striolata</name>
    <dbReference type="NCBI Taxonomy" id="444603"/>
    <lineage>
        <taxon>Eukaryota</taxon>
        <taxon>Metazoa</taxon>
        <taxon>Ecdysozoa</taxon>
        <taxon>Arthropoda</taxon>
        <taxon>Hexapoda</taxon>
        <taxon>Insecta</taxon>
        <taxon>Pterygota</taxon>
        <taxon>Neoptera</taxon>
        <taxon>Endopterygota</taxon>
        <taxon>Coleoptera</taxon>
        <taxon>Polyphaga</taxon>
        <taxon>Cucujiformia</taxon>
        <taxon>Chrysomeloidea</taxon>
        <taxon>Chrysomelidae</taxon>
        <taxon>Galerucinae</taxon>
        <taxon>Alticini</taxon>
        <taxon>Phyllotreta</taxon>
    </lineage>
</organism>
<sequence length="723" mass="82147">MSNSTTTVIDKNKSKSGEPRNHLMSMWDILFGDAPKEWIGFKPTKGAFVYPCYACRNLFSSLASLQDHVNRRILILKYNCTHCSTQDMTFYNRCSLLLHARSHFTSNEGKINLSDMKTLTLPLQLAGFLPVAGVPMIYEHEEEPADDSRYLNVQFYVPNTNDKGKEIVVLKPTDFVYNDTHEKLALKQICENVPKCQFIALDEQARSRQSFVKVELFDYIDQLTLPVISKVESLHDKSQRTQRCLDCDSPIDTTMASHYQGANKPTDDALTCPVCKFIASSKCSYSAHARVHNHQPPHVCPDCGDVFADAQALQRHLNDVCFHIAKNVKYRCSGKRCGKLFASLGNLALHFKQHFQAAFACSTCGGTFYDEASADKHAKFHGGHCDFSKVFKCLVCADKGPFGEGDFAEHIDSHINASRSGVYVYMCRRCRSYFRSTATFATHSSRCSKQCPDNGIFMECDNCKSKNYCDFNKTFGCCWKCKRPPVKKTTVLKRYLCILCNEHIQCEDKLSHRKNCRYAYPIILLRNINDEALSSEKVQENRKSPRSRYSESPKSDEGANKKKRKRNLCVRPRRADRDAAPDPIAENPVRFDGTYYCKLCDYSQAVRAAFHAHVKSHRDISTAYQCMECGECFVVKPSLCKHLRHFHGVADGEAYLNENDCYDVGAVKELEDNMRLAPGESKEPVKENQCRVCLAVFDDAVELKTHYRSHGMAFLLKNVKQVQ</sequence>
<reference evidence="4" key="1">
    <citation type="submission" date="2022-01" db="EMBL/GenBank/DDBJ databases">
        <authorList>
            <person name="King R."/>
        </authorList>
    </citation>
    <scope>NUCLEOTIDE SEQUENCE</scope>
</reference>
<dbReference type="EMBL" id="OU900102">
    <property type="protein sequence ID" value="CAG9865506.1"/>
    <property type="molecule type" value="Genomic_DNA"/>
</dbReference>
<feature type="domain" description="C2H2-type" evidence="3">
    <location>
        <begin position="298"/>
        <end position="328"/>
    </location>
</feature>
<dbReference type="InterPro" id="IPR057356">
    <property type="entry name" value="Znf-C2H2_ZNF592"/>
</dbReference>
<feature type="domain" description="C2H2-type" evidence="3">
    <location>
        <begin position="624"/>
        <end position="647"/>
    </location>
</feature>
<feature type="domain" description="C2H2-type" evidence="3">
    <location>
        <begin position="330"/>
        <end position="354"/>
    </location>
</feature>
<feature type="domain" description="C2H2-type" evidence="3">
    <location>
        <begin position="359"/>
        <end position="386"/>
    </location>
</feature>
<name>A0A9N9TZS2_PHYSR</name>
<gene>
    <name evidence="4" type="ORF">PHYEVI_LOCUS11738</name>
</gene>
<dbReference type="InterPro" id="IPR013087">
    <property type="entry name" value="Znf_C2H2_type"/>
</dbReference>
<dbReference type="Pfam" id="PF25412">
    <property type="entry name" value="zf-C2H2_ZNF592"/>
    <property type="match status" value="1"/>
</dbReference>
<dbReference type="PROSITE" id="PS00028">
    <property type="entry name" value="ZINC_FINGER_C2H2_1"/>
    <property type="match status" value="4"/>
</dbReference>
<proteinExistence type="predicted"/>
<dbReference type="InterPro" id="IPR036236">
    <property type="entry name" value="Znf_C2H2_sf"/>
</dbReference>
<dbReference type="InterPro" id="IPR045914">
    <property type="entry name" value="Zn532-like"/>
</dbReference>
<dbReference type="SUPFAM" id="SSF57667">
    <property type="entry name" value="beta-beta-alpha zinc fingers"/>
    <property type="match status" value="2"/>
</dbReference>
<evidence type="ECO:0000313" key="5">
    <source>
        <dbReference type="Proteomes" id="UP001153712"/>
    </source>
</evidence>
<dbReference type="OrthoDB" id="8856548at2759"/>
<feature type="compositionally biased region" description="Basic and acidic residues" evidence="2">
    <location>
        <begin position="537"/>
        <end position="560"/>
    </location>
</feature>
<evidence type="ECO:0000259" key="3">
    <source>
        <dbReference type="PROSITE" id="PS50157"/>
    </source>
</evidence>
<protein>
    <recommendedName>
        <fullName evidence="3">C2H2-type domain-containing protein</fullName>
    </recommendedName>
</protein>
<evidence type="ECO:0000313" key="4">
    <source>
        <dbReference type="EMBL" id="CAG9865506.1"/>
    </source>
</evidence>
<dbReference type="GO" id="GO:0008270">
    <property type="term" value="F:zinc ion binding"/>
    <property type="evidence" value="ECO:0007669"/>
    <property type="project" value="UniProtKB-KW"/>
</dbReference>
<evidence type="ECO:0000256" key="2">
    <source>
        <dbReference type="SAM" id="MobiDB-lite"/>
    </source>
</evidence>
<evidence type="ECO:0000256" key="1">
    <source>
        <dbReference type="PROSITE-ProRule" id="PRU00042"/>
    </source>
</evidence>
<dbReference type="PROSITE" id="PS50157">
    <property type="entry name" value="ZINC_FINGER_C2H2_2"/>
    <property type="match status" value="4"/>
</dbReference>
<dbReference type="Gene3D" id="3.30.160.60">
    <property type="entry name" value="Classic Zinc Finger"/>
    <property type="match status" value="3"/>
</dbReference>
<dbReference type="PANTHER" id="PTHR47222:SF5">
    <property type="entry name" value="LOW QUALITY PROTEIN: ZINC FINGER PROTEIN 532-LIKE"/>
    <property type="match status" value="1"/>
</dbReference>
<feature type="region of interest" description="Disordered" evidence="2">
    <location>
        <begin position="535"/>
        <end position="565"/>
    </location>
</feature>
<accession>A0A9N9TZS2</accession>
<dbReference type="AlphaFoldDB" id="A0A9N9TZS2"/>
<keyword evidence="1" id="KW-0862">Zinc</keyword>
<keyword evidence="1" id="KW-0863">Zinc-finger</keyword>
<dbReference type="PANTHER" id="PTHR47222">
    <property type="entry name" value="ZINC FINGER PROTEIN 532-RELATED"/>
    <property type="match status" value="1"/>
</dbReference>
<dbReference type="SMART" id="SM00355">
    <property type="entry name" value="ZnF_C2H2"/>
    <property type="match status" value="10"/>
</dbReference>
<keyword evidence="1" id="KW-0479">Metal-binding</keyword>